<evidence type="ECO:0000256" key="12">
    <source>
        <dbReference type="ARBA" id="ARBA00048425"/>
    </source>
</evidence>
<accession>A0A1G7V2N2</accession>
<keyword evidence="7" id="KW-0436">Ligase</keyword>
<keyword evidence="16" id="KW-1185">Reference proteome</keyword>
<dbReference type="NCBIfam" id="TIGR02068">
    <property type="entry name" value="cya_phycin_syn"/>
    <property type="match status" value="1"/>
</dbReference>
<dbReference type="GO" id="GO:0071160">
    <property type="term" value="F:cyanophycin synthetase activity (L-aspartate-adding)"/>
    <property type="evidence" value="ECO:0007669"/>
    <property type="project" value="UniProtKB-EC"/>
</dbReference>
<dbReference type="Pfam" id="PF18921">
    <property type="entry name" value="Cyanophycin_syn"/>
    <property type="match status" value="1"/>
</dbReference>
<sequence length="886" mass="95698">MKILEHRALRGPNYYSRYLTIFMRLDIGELEQRPSDTVPGIVERLSELLPTLQEHRCSLGRPGGFLERLARGTWAGHVVEHVAIELQNLIGFSVGYGKTIDSYEAGIYNVVYRYRDEASGLAAGVEAVELVRRLFHGQEIDLPAIIDRLKAVRDAHMLGPSTASIIEAAERRGIPYMRLTDDSSYIQLGHGYRQQRIQATVTCQTDLIGYSIADDKQWTKQLLGDAGIPVPRGEVCSTIDEALEVSRRIGYPLAVKPLVGNHGRGVSTSVEDDQALCDAFDIAARRHSSVIVEQCISGEDHRLLVINGQLVAAARRRPAHVIGDGRATLKELIDRENADPRRGVGHENLLTQIELDEQSQRMIGQQHLTLESVIAADDIVFLKPTANLSTGGTATDVTDDVHPEVRYAAERIARLVGLDIIGIDLLAETLTRPLDEQSAAVVEVNAGPGFRMHLSPTHGQGRDVGQPVIDMLFPDSGSDARIPIVAVTGTNGKTTTVRLLSHLLRQVGRKVGMACTGAIEIDSHVIMRGDYSGPLAAATVLREPTVECAVLEVARGGIMRRGLGFDACDVGVLLNIASDHLGEHDLHTLDELARCKSVVIDAIRPEGTAVINADDPRVLAAQEWARGDSILFTLSPDSQAIRQHVHNQGVAFTVHQGNLVMRQGRVEVEIISVADVPITFAGHARFNVANALAASAAAFALGLSLADIRQGLATFHPTPGQNPGRTNLIEAAGLKVLIDYGHNVPALDALAELVSALPAKRRIGVASAPGNRRDEDLFELGARLSAMLDVVILCETDARGRPQGEVGALLRDGAASVPRACHTELLMDEEQAIGRAFDEASEGDLLVLLIDDVDGTLERLKARRTSSATMAAEPSDIAALRGNRPC</sequence>
<evidence type="ECO:0000256" key="7">
    <source>
        <dbReference type="ARBA" id="ARBA00022598"/>
    </source>
</evidence>
<dbReference type="Gene3D" id="3.30.470.20">
    <property type="entry name" value="ATP-grasp fold, B domain"/>
    <property type="match status" value="1"/>
</dbReference>
<evidence type="ECO:0000256" key="6">
    <source>
        <dbReference type="ARBA" id="ARBA00022036"/>
    </source>
</evidence>
<dbReference type="RefSeq" id="WP_092528611.1">
    <property type="nucleotide sequence ID" value="NZ_FNCI01000018.1"/>
</dbReference>
<evidence type="ECO:0000256" key="10">
    <source>
        <dbReference type="ARBA" id="ARBA00031353"/>
    </source>
</evidence>
<dbReference type="Pfam" id="PF02786">
    <property type="entry name" value="CPSase_L_D2"/>
    <property type="match status" value="1"/>
</dbReference>
<dbReference type="InterPro" id="IPR011810">
    <property type="entry name" value="Cya_phycin_syn"/>
</dbReference>
<evidence type="ECO:0000256" key="13">
    <source>
        <dbReference type="PROSITE-ProRule" id="PRU00409"/>
    </source>
</evidence>
<dbReference type="Gene3D" id="3.40.1190.10">
    <property type="entry name" value="Mur-like, catalytic domain"/>
    <property type="match status" value="1"/>
</dbReference>
<keyword evidence="8 13" id="KW-0547">Nucleotide-binding</keyword>
<dbReference type="InterPro" id="IPR013221">
    <property type="entry name" value="Mur_ligase_cen"/>
</dbReference>
<dbReference type="GO" id="GO:0071161">
    <property type="term" value="F:cyanophycin synthetase activity (L-arginine-adding)"/>
    <property type="evidence" value="ECO:0007669"/>
    <property type="project" value="UniProtKB-EC"/>
</dbReference>
<dbReference type="PROSITE" id="PS01011">
    <property type="entry name" value="FOLYLPOLYGLU_SYNT_1"/>
    <property type="match status" value="1"/>
</dbReference>
<dbReference type="GO" id="GO:0004326">
    <property type="term" value="F:tetrahydrofolylpolyglutamate synthase activity"/>
    <property type="evidence" value="ECO:0007669"/>
    <property type="project" value="InterPro"/>
</dbReference>
<dbReference type="PROSITE" id="PS50975">
    <property type="entry name" value="ATP_GRASP"/>
    <property type="match status" value="1"/>
</dbReference>
<keyword evidence="9 13" id="KW-0067">ATP-binding</keyword>
<proteinExistence type="inferred from homology"/>
<dbReference type="EC" id="6.3.2.29" evidence="5"/>
<evidence type="ECO:0000256" key="11">
    <source>
        <dbReference type="ARBA" id="ARBA00048094"/>
    </source>
</evidence>
<evidence type="ECO:0000313" key="15">
    <source>
        <dbReference type="EMBL" id="SDG54033.1"/>
    </source>
</evidence>
<name>A0A1G7V2N2_9GAMM</name>
<comment type="catalytic activity">
    <reaction evidence="11">
        <text>[L-4-(L-arginin-2-N-yl)aspartate](n)-L-aspartate + L-arginine + ATP = [L-4-(L-arginin-2-N-yl)aspartate](n+1) + ADP + phosphate + H(+)</text>
        <dbReference type="Rhea" id="RHEA:23888"/>
        <dbReference type="Rhea" id="RHEA-COMP:13732"/>
        <dbReference type="Rhea" id="RHEA-COMP:13733"/>
        <dbReference type="ChEBI" id="CHEBI:15378"/>
        <dbReference type="ChEBI" id="CHEBI:30616"/>
        <dbReference type="ChEBI" id="CHEBI:32682"/>
        <dbReference type="ChEBI" id="CHEBI:43474"/>
        <dbReference type="ChEBI" id="CHEBI:137986"/>
        <dbReference type="ChEBI" id="CHEBI:137990"/>
        <dbReference type="ChEBI" id="CHEBI:456216"/>
        <dbReference type="EC" id="6.3.2.30"/>
    </reaction>
</comment>
<dbReference type="InterPro" id="IPR044019">
    <property type="entry name" value="Cyanophycin_syn_N"/>
</dbReference>
<comment type="similarity">
    <text evidence="2">In the C-terminal section; belongs to the MurCDEF family.</text>
</comment>
<dbReference type="NCBIfam" id="NF010623">
    <property type="entry name" value="PRK14016.1"/>
    <property type="match status" value="1"/>
</dbReference>
<dbReference type="SUPFAM" id="SSF53244">
    <property type="entry name" value="MurD-like peptide ligases, peptide-binding domain"/>
    <property type="match status" value="1"/>
</dbReference>
<dbReference type="STRING" id="284577.SAMN05216571_11846"/>
<dbReference type="SUPFAM" id="SSF56059">
    <property type="entry name" value="Glutathione synthetase ATP-binding domain-like"/>
    <property type="match status" value="1"/>
</dbReference>
<evidence type="ECO:0000256" key="1">
    <source>
        <dbReference type="ARBA" id="ARBA00003184"/>
    </source>
</evidence>
<evidence type="ECO:0000256" key="3">
    <source>
        <dbReference type="ARBA" id="ARBA00011738"/>
    </source>
</evidence>
<comment type="subunit">
    <text evidence="3">Homodimer.</text>
</comment>
<dbReference type="Pfam" id="PF02875">
    <property type="entry name" value="Mur_ligase_C"/>
    <property type="match status" value="1"/>
</dbReference>
<evidence type="ECO:0000259" key="14">
    <source>
        <dbReference type="PROSITE" id="PS50975"/>
    </source>
</evidence>
<organism evidence="15 16">
    <name type="scientific">Onishia taeanensis</name>
    <dbReference type="NCBI Taxonomy" id="284577"/>
    <lineage>
        <taxon>Bacteria</taxon>
        <taxon>Pseudomonadati</taxon>
        <taxon>Pseudomonadota</taxon>
        <taxon>Gammaproteobacteria</taxon>
        <taxon>Oceanospirillales</taxon>
        <taxon>Halomonadaceae</taxon>
        <taxon>Onishia</taxon>
    </lineage>
</organism>
<evidence type="ECO:0000256" key="8">
    <source>
        <dbReference type="ARBA" id="ARBA00022741"/>
    </source>
</evidence>
<dbReference type="InterPro" id="IPR013815">
    <property type="entry name" value="ATP_grasp_subdomain_1"/>
</dbReference>
<dbReference type="EMBL" id="FNCI01000018">
    <property type="protein sequence ID" value="SDG54033.1"/>
    <property type="molecule type" value="Genomic_DNA"/>
</dbReference>
<comment type="function">
    <text evidence="1">Catalyzes the ATP-dependent polymerization of arginine and aspartate to multi-L-arginyl-poly-L-aspartic acid (cyanophycin; a water-insoluble reserve polymer).</text>
</comment>
<evidence type="ECO:0000256" key="4">
    <source>
        <dbReference type="ARBA" id="ARBA00012968"/>
    </source>
</evidence>
<dbReference type="InterPro" id="IPR011761">
    <property type="entry name" value="ATP-grasp"/>
</dbReference>
<protein>
    <recommendedName>
        <fullName evidence="6">Cyanophycin synthetase</fullName>
        <ecNumber evidence="5">6.3.2.29</ecNumber>
        <ecNumber evidence="4">6.3.2.30</ecNumber>
    </recommendedName>
    <alternativeName>
        <fullName evidence="10">Cyanophycin synthase</fullName>
    </alternativeName>
</protein>
<dbReference type="InterPro" id="IPR004101">
    <property type="entry name" value="Mur_ligase_C"/>
</dbReference>
<dbReference type="Gene3D" id="3.90.190.20">
    <property type="entry name" value="Mur ligase, C-terminal domain"/>
    <property type="match status" value="1"/>
</dbReference>
<dbReference type="Proteomes" id="UP000198641">
    <property type="component" value="Unassembled WGS sequence"/>
</dbReference>
<comment type="catalytic activity">
    <reaction evidence="12">
        <text>[L-4-(L-arginin-2-N-yl)aspartate](n) + L-aspartate + ATP = [L-4-(L-arginin-2-N-yl)aspartate](n)-L-aspartate + ADP + phosphate + H(+)</text>
        <dbReference type="Rhea" id="RHEA:13277"/>
        <dbReference type="Rhea" id="RHEA-COMP:13728"/>
        <dbReference type="Rhea" id="RHEA-COMP:13733"/>
        <dbReference type="ChEBI" id="CHEBI:15378"/>
        <dbReference type="ChEBI" id="CHEBI:29991"/>
        <dbReference type="ChEBI" id="CHEBI:30616"/>
        <dbReference type="ChEBI" id="CHEBI:43474"/>
        <dbReference type="ChEBI" id="CHEBI:137986"/>
        <dbReference type="ChEBI" id="CHEBI:137990"/>
        <dbReference type="ChEBI" id="CHEBI:456216"/>
        <dbReference type="EC" id="6.3.2.29"/>
    </reaction>
</comment>
<evidence type="ECO:0000256" key="9">
    <source>
        <dbReference type="ARBA" id="ARBA00022840"/>
    </source>
</evidence>
<dbReference type="GO" id="GO:0005524">
    <property type="term" value="F:ATP binding"/>
    <property type="evidence" value="ECO:0007669"/>
    <property type="project" value="UniProtKB-UniRule"/>
</dbReference>
<reference evidence="15 16" key="1">
    <citation type="submission" date="2016-10" db="EMBL/GenBank/DDBJ databases">
        <authorList>
            <person name="de Groot N.N."/>
        </authorList>
    </citation>
    <scope>NUCLEOTIDE SEQUENCE [LARGE SCALE GENOMIC DNA]</scope>
    <source>
        <strain evidence="15 16">BH539</strain>
    </source>
</reference>
<gene>
    <name evidence="15" type="ORF">SAMN05216571_11846</name>
</gene>
<dbReference type="OrthoDB" id="9803907at2"/>
<dbReference type="PANTHER" id="PTHR23135">
    <property type="entry name" value="MUR LIGASE FAMILY MEMBER"/>
    <property type="match status" value="1"/>
</dbReference>
<evidence type="ECO:0000256" key="2">
    <source>
        <dbReference type="ARBA" id="ARBA00009060"/>
    </source>
</evidence>
<dbReference type="InterPro" id="IPR018109">
    <property type="entry name" value="Folylpolyglutamate_synth_CS"/>
</dbReference>
<dbReference type="Gene3D" id="3.30.1490.20">
    <property type="entry name" value="ATP-grasp fold, A domain"/>
    <property type="match status" value="1"/>
</dbReference>
<dbReference type="PANTHER" id="PTHR23135:SF18">
    <property type="entry name" value="CYANOPHYCIN SYNTHETASE"/>
    <property type="match status" value="1"/>
</dbReference>
<feature type="domain" description="ATP-grasp" evidence="14">
    <location>
        <begin position="220"/>
        <end position="473"/>
    </location>
</feature>
<dbReference type="EC" id="6.3.2.30" evidence="4"/>
<dbReference type="InterPro" id="IPR036565">
    <property type="entry name" value="Mur-like_cat_sf"/>
</dbReference>
<evidence type="ECO:0000256" key="5">
    <source>
        <dbReference type="ARBA" id="ARBA00013005"/>
    </source>
</evidence>
<dbReference type="SUPFAM" id="SSF53623">
    <property type="entry name" value="MurD-like peptide ligases, catalytic domain"/>
    <property type="match status" value="1"/>
</dbReference>
<dbReference type="AlphaFoldDB" id="A0A1G7V2N2"/>
<dbReference type="GO" id="GO:0046872">
    <property type="term" value="F:metal ion binding"/>
    <property type="evidence" value="ECO:0007669"/>
    <property type="project" value="InterPro"/>
</dbReference>
<dbReference type="Pfam" id="PF08245">
    <property type="entry name" value="Mur_ligase_M"/>
    <property type="match status" value="1"/>
</dbReference>
<evidence type="ECO:0000313" key="16">
    <source>
        <dbReference type="Proteomes" id="UP000198641"/>
    </source>
</evidence>
<dbReference type="InterPro" id="IPR036615">
    <property type="entry name" value="Mur_ligase_C_dom_sf"/>
</dbReference>
<dbReference type="InterPro" id="IPR005479">
    <property type="entry name" value="CPAse_ATP-bd"/>
</dbReference>